<evidence type="ECO:0000259" key="2">
    <source>
        <dbReference type="PROSITE" id="PS50006"/>
    </source>
</evidence>
<dbReference type="SUPFAM" id="SSF49879">
    <property type="entry name" value="SMAD/FHA domain"/>
    <property type="match status" value="1"/>
</dbReference>
<dbReference type="Gene3D" id="2.60.200.20">
    <property type="match status" value="1"/>
</dbReference>
<sequence>MSQHHILTIDDPRGQRPIILEAATYSIGRDHSNAIVLEGHTLSRQHAVLLRLPLGGGSYRYRLIDGNVAGKLSTNGIRVNGQRCTSWDLQNGDQILFGEEVKAMYQVLSPEASAQLLSYLKIDPAAVQNPQSGSVNGKETLHSQPLPPRPGSTGQTFALPEEDEEDCLTQLHPQSQNSRPRR</sequence>
<reference evidence="3" key="1">
    <citation type="submission" date="2009-01" db="EMBL/GenBank/DDBJ databases">
        <title>Complete sequence of chromosome Cyanothece sp. PCC 7425.</title>
        <authorList>
            <consortium name="US DOE Joint Genome Institute"/>
            <person name="Lucas S."/>
            <person name="Copeland A."/>
            <person name="Lapidus A."/>
            <person name="Glavina del Rio T."/>
            <person name="Dalin E."/>
            <person name="Tice H."/>
            <person name="Bruce D."/>
            <person name="Goodwin L."/>
            <person name="Pitluck S."/>
            <person name="Sims D."/>
            <person name="Meineke L."/>
            <person name="Brettin T."/>
            <person name="Detter J.C."/>
            <person name="Han C."/>
            <person name="Larimer F."/>
            <person name="Land M."/>
            <person name="Hauser L."/>
            <person name="Kyrpides N."/>
            <person name="Ovchinnikova G."/>
            <person name="Liberton M."/>
            <person name="Stoeckel J."/>
            <person name="Banerjee A."/>
            <person name="Singh A."/>
            <person name="Page L."/>
            <person name="Sato H."/>
            <person name="Zhao L."/>
            <person name="Sherman L."/>
            <person name="Pakrasi H."/>
            <person name="Richardson P."/>
        </authorList>
    </citation>
    <scope>NUCLEOTIDE SEQUENCE</scope>
    <source>
        <strain evidence="3">PCC 7425</strain>
    </source>
</reference>
<dbReference type="eggNOG" id="COG1716">
    <property type="taxonomic scope" value="Bacteria"/>
</dbReference>
<gene>
    <name evidence="3" type="ordered locus">Cyan7425_4218</name>
</gene>
<dbReference type="KEGG" id="cyn:Cyan7425_4218"/>
<organism evidence="3">
    <name type="scientific">Cyanothece sp. (strain PCC 7425 / ATCC 29141)</name>
    <dbReference type="NCBI Taxonomy" id="395961"/>
    <lineage>
        <taxon>Bacteria</taxon>
        <taxon>Bacillati</taxon>
        <taxon>Cyanobacteriota</taxon>
        <taxon>Cyanophyceae</taxon>
        <taxon>Gomontiellales</taxon>
        <taxon>Cyanothecaceae</taxon>
        <taxon>Cyanothece</taxon>
    </lineage>
</organism>
<dbReference type="EMBL" id="CP001344">
    <property type="protein sequence ID" value="ACL46531.1"/>
    <property type="molecule type" value="Genomic_DNA"/>
</dbReference>
<dbReference type="InterPro" id="IPR000253">
    <property type="entry name" value="FHA_dom"/>
</dbReference>
<protein>
    <submittedName>
        <fullName evidence="3">FHA domain containing protein</fullName>
    </submittedName>
</protein>
<feature type="region of interest" description="Disordered" evidence="1">
    <location>
        <begin position="130"/>
        <end position="182"/>
    </location>
</feature>
<dbReference type="SMART" id="SM00240">
    <property type="entry name" value="FHA"/>
    <property type="match status" value="1"/>
</dbReference>
<dbReference type="InterPro" id="IPR008984">
    <property type="entry name" value="SMAD_FHA_dom_sf"/>
</dbReference>
<dbReference type="HOGENOM" id="CLU_120518_0_0_3"/>
<name>B8HXI6_CYAP4</name>
<feature type="compositionally biased region" description="Polar residues" evidence="1">
    <location>
        <begin position="171"/>
        <end position="182"/>
    </location>
</feature>
<dbReference type="OrthoDB" id="510956at2"/>
<dbReference type="AlphaFoldDB" id="B8HXI6"/>
<dbReference type="STRING" id="395961.Cyan7425_4218"/>
<dbReference type="Pfam" id="PF00498">
    <property type="entry name" value="FHA"/>
    <property type="match status" value="1"/>
</dbReference>
<feature type="domain" description="FHA" evidence="2">
    <location>
        <begin position="25"/>
        <end position="84"/>
    </location>
</feature>
<dbReference type="PROSITE" id="PS50006">
    <property type="entry name" value="FHA_DOMAIN"/>
    <property type="match status" value="1"/>
</dbReference>
<accession>B8HXI6</accession>
<evidence type="ECO:0000313" key="3">
    <source>
        <dbReference type="EMBL" id="ACL46531.1"/>
    </source>
</evidence>
<evidence type="ECO:0000256" key="1">
    <source>
        <dbReference type="SAM" id="MobiDB-lite"/>
    </source>
</evidence>
<proteinExistence type="predicted"/>